<evidence type="ECO:0000256" key="4">
    <source>
        <dbReference type="ARBA" id="ARBA00022692"/>
    </source>
</evidence>
<name>A0A5C3KY46_COPMA</name>
<keyword evidence="3" id="KW-0808">Transferase</keyword>
<dbReference type="PANTHER" id="PTHR20961">
    <property type="entry name" value="GLYCOSYLTRANSFERASE"/>
    <property type="match status" value="1"/>
</dbReference>
<protein>
    <recommendedName>
        <fullName evidence="8">Glycosyltransferase 61 catalytic domain-containing protein</fullName>
    </recommendedName>
</protein>
<dbReference type="GO" id="GO:0035269">
    <property type="term" value="P:protein O-linked glycosylation via mannose"/>
    <property type="evidence" value="ECO:0007669"/>
    <property type="project" value="TreeGrafter"/>
</dbReference>
<dbReference type="AlphaFoldDB" id="A0A5C3KY46"/>
<evidence type="ECO:0000313" key="10">
    <source>
        <dbReference type="Proteomes" id="UP000307440"/>
    </source>
</evidence>
<keyword evidence="10" id="KW-1185">Reference proteome</keyword>
<dbReference type="Proteomes" id="UP000307440">
    <property type="component" value="Unassembled WGS sequence"/>
</dbReference>
<evidence type="ECO:0000256" key="3">
    <source>
        <dbReference type="ARBA" id="ARBA00022679"/>
    </source>
</evidence>
<evidence type="ECO:0000256" key="5">
    <source>
        <dbReference type="ARBA" id="ARBA00022989"/>
    </source>
</evidence>
<dbReference type="GO" id="GO:0016020">
    <property type="term" value="C:membrane"/>
    <property type="evidence" value="ECO:0007669"/>
    <property type="project" value="UniProtKB-SubCell"/>
</dbReference>
<gene>
    <name evidence="9" type="ORF">FA15DRAFT_590707</name>
</gene>
<dbReference type="InterPro" id="IPR007657">
    <property type="entry name" value="Glycosyltransferase_61"/>
</dbReference>
<dbReference type="EMBL" id="ML210187">
    <property type="protein sequence ID" value="TFK25334.1"/>
    <property type="molecule type" value="Genomic_DNA"/>
</dbReference>
<dbReference type="GO" id="GO:0097363">
    <property type="term" value="F:protein O-acetylglucosaminyltransferase activity"/>
    <property type="evidence" value="ECO:0007669"/>
    <property type="project" value="TreeGrafter"/>
</dbReference>
<keyword evidence="2" id="KW-0328">Glycosyltransferase</keyword>
<reference evidence="9 10" key="1">
    <citation type="journal article" date="2019" name="Nat. Ecol. Evol.">
        <title>Megaphylogeny resolves global patterns of mushroom evolution.</title>
        <authorList>
            <person name="Varga T."/>
            <person name="Krizsan K."/>
            <person name="Foldi C."/>
            <person name="Dima B."/>
            <person name="Sanchez-Garcia M."/>
            <person name="Sanchez-Ramirez S."/>
            <person name="Szollosi G.J."/>
            <person name="Szarkandi J.G."/>
            <person name="Papp V."/>
            <person name="Albert L."/>
            <person name="Andreopoulos W."/>
            <person name="Angelini C."/>
            <person name="Antonin V."/>
            <person name="Barry K.W."/>
            <person name="Bougher N.L."/>
            <person name="Buchanan P."/>
            <person name="Buyck B."/>
            <person name="Bense V."/>
            <person name="Catcheside P."/>
            <person name="Chovatia M."/>
            <person name="Cooper J."/>
            <person name="Damon W."/>
            <person name="Desjardin D."/>
            <person name="Finy P."/>
            <person name="Geml J."/>
            <person name="Haridas S."/>
            <person name="Hughes K."/>
            <person name="Justo A."/>
            <person name="Karasinski D."/>
            <person name="Kautmanova I."/>
            <person name="Kiss B."/>
            <person name="Kocsube S."/>
            <person name="Kotiranta H."/>
            <person name="LaButti K.M."/>
            <person name="Lechner B.E."/>
            <person name="Liimatainen K."/>
            <person name="Lipzen A."/>
            <person name="Lukacs Z."/>
            <person name="Mihaltcheva S."/>
            <person name="Morgado L.N."/>
            <person name="Niskanen T."/>
            <person name="Noordeloos M.E."/>
            <person name="Ohm R.A."/>
            <person name="Ortiz-Santana B."/>
            <person name="Ovrebo C."/>
            <person name="Racz N."/>
            <person name="Riley R."/>
            <person name="Savchenko A."/>
            <person name="Shiryaev A."/>
            <person name="Soop K."/>
            <person name="Spirin V."/>
            <person name="Szebenyi C."/>
            <person name="Tomsovsky M."/>
            <person name="Tulloss R.E."/>
            <person name="Uehling J."/>
            <person name="Grigoriev I.V."/>
            <person name="Vagvolgyi C."/>
            <person name="Papp T."/>
            <person name="Martin F.M."/>
            <person name="Miettinen O."/>
            <person name="Hibbett D.S."/>
            <person name="Nagy L.G."/>
        </authorList>
    </citation>
    <scope>NUCLEOTIDE SEQUENCE [LARGE SCALE GENOMIC DNA]</scope>
    <source>
        <strain evidence="9 10">CBS 121175</strain>
    </source>
</reference>
<keyword evidence="6" id="KW-0472">Membrane</keyword>
<proteinExistence type="predicted"/>
<dbReference type="OrthoDB" id="529273at2759"/>
<keyword evidence="7" id="KW-0325">Glycoprotein</keyword>
<sequence length="450" mass="50592">MNSEQPSSTKQETIIPSVVLPNTNPPVRQSAWVRGFVTFDRLYLKNGTFYVVTTDADFPPRTELIAQWLDLQGGVDSTATDKEMQYIHPEKASEVLGDYATVIPGFSVILYDPPQFMHHFYHWWGEIMIGMWRVYSTLAYGTTNGNSPPSVDPLPFPSRFLMPAVEGDQWRDRAGVIGPLMRAAFPAMLIEKADWWADLAKLGTTVVFERTVIISRYNAHNHPSFGIWHKMIAGTMSLVAPDGYWEPIRKSLVRNTIGYVPAIDSKGRILRSSMPASRSDELEPAHEKPVVTYISRQGAGRRLNEEDHVRLVESLRGLESEGLCRFEMPMMEKLTINGQLAVGARTTILVGVHGNGLTHQLIMPPSLRSTIFEIFDPPAYGFDYEMLARNLGHKHYAVNNDTLITFSKGQYHKGVLYTPGFHGNSIPVFGPVIADMIRRRLTEPDSSIED</sequence>
<organism evidence="9 10">
    <name type="scientific">Coprinopsis marcescibilis</name>
    <name type="common">Agaric fungus</name>
    <name type="synonym">Psathyrella marcescibilis</name>
    <dbReference type="NCBI Taxonomy" id="230819"/>
    <lineage>
        <taxon>Eukaryota</taxon>
        <taxon>Fungi</taxon>
        <taxon>Dikarya</taxon>
        <taxon>Basidiomycota</taxon>
        <taxon>Agaricomycotina</taxon>
        <taxon>Agaricomycetes</taxon>
        <taxon>Agaricomycetidae</taxon>
        <taxon>Agaricales</taxon>
        <taxon>Agaricineae</taxon>
        <taxon>Psathyrellaceae</taxon>
        <taxon>Coprinopsis</taxon>
    </lineage>
</organism>
<evidence type="ECO:0000259" key="8">
    <source>
        <dbReference type="Pfam" id="PF04577"/>
    </source>
</evidence>
<dbReference type="PANTHER" id="PTHR20961:SF38">
    <property type="entry name" value="PROTEIN O-LINKED-MANNOSE BETA-1,4-N-ACETYLGLUCOSAMINYLTRANSFERASE 2"/>
    <property type="match status" value="1"/>
</dbReference>
<feature type="domain" description="Glycosyltransferase 61 catalytic" evidence="8">
    <location>
        <begin position="120"/>
        <end position="366"/>
    </location>
</feature>
<keyword evidence="5" id="KW-1133">Transmembrane helix</keyword>
<dbReference type="InterPro" id="IPR049625">
    <property type="entry name" value="Glyco_transf_61_cat"/>
</dbReference>
<evidence type="ECO:0000256" key="6">
    <source>
        <dbReference type="ARBA" id="ARBA00023136"/>
    </source>
</evidence>
<evidence type="ECO:0000256" key="2">
    <source>
        <dbReference type="ARBA" id="ARBA00022676"/>
    </source>
</evidence>
<dbReference type="STRING" id="230819.A0A5C3KY46"/>
<evidence type="ECO:0000313" key="9">
    <source>
        <dbReference type="EMBL" id="TFK25334.1"/>
    </source>
</evidence>
<evidence type="ECO:0000256" key="7">
    <source>
        <dbReference type="ARBA" id="ARBA00023180"/>
    </source>
</evidence>
<dbReference type="Pfam" id="PF04577">
    <property type="entry name" value="Glyco_transf_61"/>
    <property type="match status" value="1"/>
</dbReference>
<comment type="subcellular location">
    <subcellularLocation>
        <location evidence="1">Membrane</location>
        <topology evidence="1">Single-pass membrane protein</topology>
    </subcellularLocation>
</comment>
<dbReference type="GO" id="GO:0005783">
    <property type="term" value="C:endoplasmic reticulum"/>
    <property type="evidence" value="ECO:0007669"/>
    <property type="project" value="TreeGrafter"/>
</dbReference>
<evidence type="ECO:0000256" key="1">
    <source>
        <dbReference type="ARBA" id="ARBA00004167"/>
    </source>
</evidence>
<keyword evidence="4" id="KW-0812">Transmembrane</keyword>
<accession>A0A5C3KY46</accession>